<evidence type="ECO:0000256" key="2">
    <source>
        <dbReference type="ARBA" id="ARBA00023125"/>
    </source>
</evidence>
<evidence type="ECO:0000259" key="4">
    <source>
        <dbReference type="PROSITE" id="PS01124"/>
    </source>
</evidence>
<comment type="caution">
    <text evidence="5">The sequence shown here is derived from an EMBL/GenBank/DDBJ whole genome shotgun (WGS) entry which is preliminary data.</text>
</comment>
<sequence length="97" mass="11130">MTREIELQTRPEAIARRVGVSSRQLERLFARHLGTSPKSYLTKLRLEKARALLLQTNMKLIEVAIASGFNNPDHFSRSYRRHFGLSPWLERGIGGPE</sequence>
<reference evidence="5 6" key="1">
    <citation type="submission" date="2022-10" db="EMBL/GenBank/DDBJ databases">
        <title>Defluviimonas sp. nov., isolated from ocean surface water.</title>
        <authorList>
            <person name="He W."/>
            <person name="Wang L."/>
            <person name="Zhang D.-F."/>
        </authorList>
    </citation>
    <scope>NUCLEOTIDE SEQUENCE [LARGE SCALE GENOMIC DNA]</scope>
    <source>
        <strain evidence="5 6">WL0075</strain>
    </source>
</reference>
<keyword evidence="1" id="KW-0805">Transcription regulation</keyword>
<dbReference type="InterPro" id="IPR009057">
    <property type="entry name" value="Homeodomain-like_sf"/>
</dbReference>
<feature type="domain" description="HTH araC/xylS-type" evidence="4">
    <location>
        <begin position="1"/>
        <end position="93"/>
    </location>
</feature>
<dbReference type="Proteomes" id="UP001652503">
    <property type="component" value="Unassembled WGS sequence"/>
</dbReference>
<dbReference type="RefSeq" id="WP_263721705.1">
    <property type="nucleotide sequence ID" value="NZ_JAOWLA010000009.1"/>
</dbReference>
<dbReference type="SMART" id="SM00342">
    <property type="entry name" value="HTH_ARAC"/>
    <property type="match status" value="1"/>
</dbReference>
<dbReference type="InterPro" id="IPR018062">
    <property type="entry name" value="HTH_AraC-typ_CS"/>
</dbReference>
<dbReference type="Pfam" id="PF12833">
    <property type="entry name" value="HTH_18"/>
    <property type="match status" value="1"/>
</dbReference>
<dbReference type="PROSITE" id="PS00041">
    <property type="entry name" value="HTH_ARAC_FAMILY_1"/>
    <property type="match status" value="1"/>
</dbReference>
<dbReference type="PROSITE" id="PS01124">
    <property type="entry name" value="HTH_ARAC_FAMILY_2"/>
    <property type="match status" value="1"/>
</dbReference>
<keyword evidence="2" id="KW-0238">DNA-binding</keyword>
<evidence type="ECO:0000313" key="5">
    <source>
        <dbReference type="EMBL" id="MCV2865184.1"/>
    </source>
</evidence>
<dbReference type="InterPro" id="IPR018060">
    <property type="entry name" value="HTH_AraC"/>
</dbReference>
<proteinExistence type="predicted"/>
<dbReference type="InterPro" id="IPR050204">
    <property type="entry name" value="AraC_XylS_family_regulators"/>
</dbReference>
<dbReference type="Gene3D" id="1.10.10.60">
    <property type="entry name" value="Homeodomain-like"/>
    <property type="match status" value="2"/>
</dbReference>
<keyword evidence="6" id="KW-1185">Reference proteome</keyword>
<organism evidence="5 6">
    <name type="scientific">Albidovulum sediminicola</name>
    <dbReference type="NCBI Taxonomy" id="2984331"/>
    <lineage>
        <taxon>Bacteria</taxon>
        <taxon>Pseudomonadati</taxon>
        <taxon>Pseudomonadota</taxon>
        <taxon>Alphaproteobacteria</taxon>
        <taxon>Rhodobacterales</taxon>
        <taxon>Paracoccaceae</taxon>
        <taxon>Albidovulum</taxon>
    </lineage>
</organism>
<protein>
    <submittedName>
        <fullName evidence="5">Helix-turn-helix domain-containing protein</fullName>
    </submittedName>
</protein>
<dbReference type="EMBL" id="JAOWLA010000009">
    <property type="protein sequence ID" value="MCV2865184.1"/>
    <property type="molecule type" value="Genomic_DNA"/>
</dbReference>
<dbReference type="SUPFAM" id="SSF46689">
    <property type="entry name" value="Homeodomain-like"/>
    <property type="match status" value="2"/>
</dbReference>
<accession>A0ABT2Z235</accession>
<name>A0ABT2Z235_9RHOB</name>
<evidence type="ECO:0000313" key="6">
    <source>
        <dbReference type="Proteomes" id="UP001652503"/>
    </source>
</evidence>
<dbReference type="PANTHER" id="PTHR46796">
    <property type="entry name" value="HTH-TYPE TRANSCRIPTIONAL ACTIVATOR RHAS-RELATED"/>
    <property type="match status" value="1"/>
</dbReference>
<evidence type="ECO:0000256" key="3">
    <source>
        <dbReference type="ARBA" id="ARBA00023163"/>
    </source>
</evidence>
<keyword evidence="3" id="KW-0804">Transcription</keyword>
<evidence type="ECO:0000256" key="1">
    <source>
        <dbReference type="ARBA" id="ARBA00023015"/>
    </source>
</evidence>
<gene>
    <name evidence="5" type="ORF">OE647_10650</name>
</gene>